<dbReference type="Proteomes" id="UP001200271">
    <property type="component" value="Unassembled WGS sequence"/>
</dbReference>
<dbReference type="AlphaFoldDB" id="A0AAW4YCL4"/>
<name>A0AAW4YCL4_STAAU</name>
<dbReference type="EMBL" id="JAIUEN010000550">
    <property type="protein sequence ID" value="MCE3364110.1"/>
    <property type="molecule type" value="Genomic_DNA"/>
</dbReference>
<organism evidence="1 2">
    <name type="scientific">Staphylococcus aureus</name>
    <dbReference type="NCBI Taxonomy" id="1280"/>
    <lineage>
        <taxon>Bacteria</taxon>
        <taxon>Bacillati</taxon>
        <taxon>Bacillota</taxon>
        <taxon>Bacilli</taxon>
        <taxon>Bacillales</taxon>
        <taxon>Staphylococcaceae</taxon>
        <taxon>Staphylococcus</taxon>
    </lineage>
</organism>
<comment type="caution">
    <text evidence="1">The sequence shown here is derived from an EMBL/GenBank/DDBJ whole genome shotgun (WGS) entry which is preliminary data.</text>
</comment>
<sequence length="318" mass="36640">MRKVTGFVLCTSIIVSGCSFIPKNQTKDIPKTVSVKDYDGQYIGEHKKRNEVFLKKHKGEAIKKYKDYVKDTFGYDCKINLVDAYTNKSGFSEKSKVDGISVVGTVNYDVPFQLQLLFVESGNGITISTFTPGHINETSAAVSAMMYKRYEHEIEQARLKFKSEVEKNGYFAMNEKLQKKQEFNGVTKQFLNFNTDSIDDLDKFKKEFKPVMHLKGDAFNQQLQNLINKYPEIKKSMKSDFIAYYDKKSTKNVNKYSWDLQIPTNDTMRKIPGSKMMYFYKDSVSPSEIGEDGRLENKTNKITMSGGNWEKIKKEIKK</sequence>
<evidence type="ECO:0000313" key="2">
    <source>
        <dbReference type="Proteomes" id="UP001200271"/>
    </source>
</evidence>
<reference evidence="1" key="1">
    <citation type="journal article" date="2021" name="Front Med (Lausanne)">
        <title>The Prevalence and Determinants of Fusidic Acid Resistance Among Methicillin-Resistant Staphylococcus aureus Clinical Isolates in China.</title>
        <authorList>
            <person name="Zhao H."/>
            <person name="Wang X."/>
            <person name="Wang B."/>
            <person name="Xu Y."/>
            <person name="Rao L."/>
            <person name="Wan B."/>
            <person name="Guo Y."/>
            <person name="Wu X."/>
            <person name="Yu J."/>
            <person name="Chen L."/>
            <person name="Li M."/>
            <person name="Yu F."/>
        </authorList>
    </citation>
    <scope>NUCLEOTIDE SEQUENCE</scope>
    <source>
        <strain evidence="1">NC-4</strain>
    </source>
</reference>
<reference evidence="1" key="2">
    <citation type="submission" date="2023-08" db="EMBL/GenBank/DDBJ databases">
        <authorList>
            <person name="Zhao H."/>
            <person name="Wang X."/>
        </authorList>
    </citation>
    <scope>NUCLEOTIDE SEQUENCE</scope>
    <source>
        <strain evidence="1">NC-4</strain>
    </source>
</reference>
<accession>A0AAW4YCL4</accession>
<proteinExistence type="predicted"/>
<evidence type="ECO:0000313" key="1">
    <source>
        <dbReference type="EMBL" id="MCE3364110.1"/>
    </source>
</evidence>
<protein>
    <recommendedName>
        <fullName evidence="3">Lipoprotein</fullName>
    </recommendedName>
</protein>
<gene>
    <name evidence="1" type="ORF">LB359_17950</name>
</gene>
<dbReference type="PROSITE" id="PS51257">
    <property type="entry name" value="PROKAR_LIPOPROTEIN"/>
    <property type="match status" value="1"/>
</dbReference>
<evidence type="ECO:0008006" key="3">
    <source>
        <dbReference type="Google" id="ProtNLM"/>
    </source>
</evidence>